<sequence length="512" mass="57422">MGMLVLNRLMSLQRDRQRRRQIRARCGFTTTTGKRKGSPCQQDDDGDSNKPLKITRSSIEDLSEDILCHIHSLLPMREAASAACVAPAFLRSWRCYPNLIFNMDTIGLKKNGRGENFHHKIDRILRNHSGISLKTFNLDYTGMTGFNGTSYFDSWLQIALKPGIEELTLLLFRSQKQYNFPCSLLSDGVRNSLQCLKLRFAALHPTVELGPLGSLTRLHLSYVNITWDELKCLLCNSLALEQLELERCEEIICLKIPCALQRLSCLSVVECKRLKVIESKAPNLSSISLRGHRLNFSLVKTLQVKKLVYFCSNFVHGARAKLPTFMPNLESLVIISEVEVVDTPMLPTKFLNLKHLSIWLLSSNTSRLYDFLSLVSFLDAAPCLETLVLSAPQSDMMHESVFADSQLRDMPDLCHGNLQSVKIRGFTSAKCLVELACYILKSAVSLECLTLDTVYVPRCGGKNKYCAPIANDVLKEAHRALSAIRTYIENKVPSTVKLTVLEPCSRCSGGGI</sequence>
<dbReference type="AlphaFoldDB" id="A0A1B6PF14"/>
<dbReference type="SUPFAM" id="SSF52047">
    <property type="entry name" value="RNI-like"/>
    <property type="match status" value="1"/>
</dbReference>
<dbReference type="InterPro" id="IPR055357">
    <property type="entry name" value="LRR_At1g61320_AtMIF1"/>
</dbReference>
<evidence type="ECO:0000259" key="2">
    <source>
        <dbReference type="Pfam" id="PF23622"/>
    </source>
</evidence>
<dbReference type="EMBL" id="CM000766">
    <property type="protein sequence ID" value="KXG24273.1"/>
    <property type="molecule type" value="Genomic_DNA"/>
</dbReference>
<feature type="domain" description="At1g61320/AtMIF1 LRR" evidence="2">
    <location>
        <begin position="124"/>
        <end position="505"/>
    </location>
</feature>
<evidence type="ECO:0000256" key="1">
    <source>
        <dbReference type="SAM" id="MobiDB-lite"/>
    </source>
</evidence>
<proteinExistence type="predicted"/>
<dbReference type="Gene3D" id="3.80.10.10">
    <property type="entry name" value="Ribonuclease Inhibitor"/>
    <property type="match status" value="1"/>
</dbReference>
<dbReference type="Proteomes" id="UP000000768">
    <property type="component" value="Chromosome 7"/>
</dbReference>
<evidence type="ECO:0000313" key="4">
    <source>
        <dbReference type="Proteomes" id="UP000000768"/>
    </source>
</evidence>
<keyword evidence="4" id="KW-1185">Reference proteome</keyword>
<dbReference type="InterPro" id="IPR036047">
    <property type="entry name" value="F-box-like_dom_sf"/>
</dbReference>
<accession>A0A1B6PF14</accession>
<reference evidence="4" key="2">
    <citation type="journal article" date="2018" name="Plant J.">
        <title>The Sorghum bicolor reference genome: improved assembly, gene annotations, a transcriptome atlas, and signatures of genome organization.</title>
        <authorList>
            <person name="McCormick R.F."/>
            <person name="Truong S.K."/>
            <person name="Sreedasyam A."/>
            <person name="Jenkins J."/>
            <person name="Shu S."/>
            <person name="Sims D."/>
            <person name="Kennedy M."/>
            <person name="Amirebrahimi M."/>
            <person name="Weers B.D."/>
            <person name="McKinley B."/>
            <person name="Mattison A."/>
            <person name="Morishige D.T."/>
            <person name="Grimwood J."/>
            <person name="Schmutz J."/>
            <person name="Mullet J.E."/>
        </authorList>
    </citation>
    <scope>NUCLEOTIDE SEQUENCE [LARGE SCALE GENOMIC DNA]</scope>
    <source>
        <strain evidence="4">cv. BTx623</strain>
    </source>
</reference>
<dbReference type="InterPro" id="IPR032675">
    <property type="entry name" value="LRR_dom_sf"/>
</dbReference>
<name>A0A1B6PF14_SORBI</name>
<organism evidence="3 4">
    <name type="scientific">Sorghum bicolor</name>
    <name type="common">Sorghum</name>
    <name type="synonym">Sorghum vulgare</name>
    <dbReference type="NCBI Taxonomy" id="4558"/>
    <lineage>
        <taxon>Eukaryota</taxon>
        <taxon>Viridiplantae</taxon>
        <taxon>Streptophyta</taxon>
        <taxon>Embryophyta</taxon>
        <taxon>Tracheophyta</taxon>
        <taxon>Spermatophyta</taxon>
        <taxon>Magnoliopsida</taxon>
        <taxon>Liliopsida</taxon>
        <taxon>Poales</taxon>
        <taxon>Poaceae</taxon>
        <taxon>PACMAD clade</taxon>
        <taxon>Panicoideae</taxon>
        <taxon>Andropogonodae</taxon>
        <taxon>Andropogoneae</taxon>
        <taxon>Sorghinae</taxon>
        <taxon>Sorghum</taxon>
    </lineage>
</organism>
<dbReference type="Pfam" id="PF23622">
    <property type="entry name" value="LRR_At1g61320_AtMIF1"/>
    <property type="match status" value="1"/>
</dbReference>
<dbReference type="InterPro" id="IPR053772">
    <property type="entry name" value="At1g61320/At1g61330-like"/>
</dbReference>
<dbReference type="PANTHER" id="PTHR34145:SF23">
    <property type="entry name" value="OS04G0479800 PROTEIN"/>
    <property type="match status" value="1"/>
</dbReference>
<dbReference type="OrthoDB" id="673865at2759"/>
<reference evidence="3 4" key="1">
    <citation type="journal article" date="2009" name="Nature">
        <title>The Sorghum bicolor genome and the diversification of grasses.</title>
        <authorList>
            <person name="Paterson A.H."/>
            <person name="Bowers J.E."/>
            <person name="Bruggmann R."/>
            <person name="Dubchak I."/>
            <person name="Grimwood J."/>
            <person name="Gundlach H."/>
            <person name="Haberer G."/>
            <person name="Hellsten U."/>
            <person name="Mitros T."/>
            <person name="Poliakov A."/>
            <person name="Schmutz J."/>
            <person name="Spannagl M."/>
            <person name="Tang H."/>
            <person name="Wang X."/>
            <person name="Wicker T."/>
            <person name="Bharti A.K."/>
            <person name="Chapman J."/>
            <person name="Feltus F.A."/>
            <person name="Gowik U."/>
            <person name="Grigoriev I.V."/>
            <person name="Lyons E."/>
            <person name="Maher C.A."/>
            <person name="Martis M."/>
            <person name="Narechania A."/>
            <person name="Otillar R.P."/>
            <person name="Penning B.W."/>
            <person name="Salamov A.A."/>
            <person name="Wang Y."/>
            <person name="Zhang L."/>
            <person name="Carpita N.C."/>
            <person name="Freeling M."/>
            <person name="Gingle A.R."/>
            <person name="Hash C.T."/>
            <person name="Keller B."/>
            <person name="Klein P."/>
            <person name="Kresovich S."/>
            <person name="McCann M.C."/>
            <person name="Ming R."/>
            <person name="Peterson D.G."/>
            <person name="Mehboob-ur-Rahman"/>
            <person name="Ware D."/>
            <person name="Westhoff P."/>
            <person name="Mayer K.F."/>
            <person name="Messing J."/>
            <person name="Rokhsar D.S."/>
        </authorList>
    </citation>
    <scope>NUCLEOTIDE SEQUENCE [LARGE SCALE GENOMIC DNA]</scope>
    <source>
        <strain evidence="4">cv. BTx623</strain>
    </source>
</reference>
<dbReference type="InParanoid" id="A0A1B6PF14"/>
<evidence type="ECO:0000313" key="3">
    <source>
        <dbReference type="EMBL" id="KXG24273.1"/>
    </source>
</evidence>
<dbReference type="SUPFAM" id="SSF81383">
    <property type="entry name" value="F-box domain"/>
    <property type="match status" value="1"/>
</dbReference>
<dbReference type="Gramene" id="KXG24273">
    <property type="protein sequence ID" value="KXG24273"/>
    <property type="gene ID" value="SORBI_3007G017800"/>
</dbReference>
<feature type="region of interest" description="Disordered" evidence="1">
    <location>
        <begin position="27"/>
        <end position="51"/>
    </location>
</feature>
<dbReference type="eggNOG" id="ENOG502RYMX">
    <property type="taxonomic scope" value="Eukaryota"/>
</dbReference>
<protein>
    <recommendedName>
        <fullName evidence="2">At1g61320/AtMIF1 LRR domain-containing protein</fullName>
    </recommendedName>
</protein>
<dbReference type="ExpressionAtlas" id="A0A1B6PF14">
    <property type="expression patterns" value="baseline"/>
</dbReference>
<dbReference type="PANTHER" id="PTHR34145">
    <property type="entry name" value="OS02G0105600 PROTEIN"/>
    <property type="match status" value="1"/>
</dbReference>
<dbReference type="STRING" id="4558.A0A1B6PF14"/>
<gene>
    <name evidence="3" type="ORF">SORBI_3007G017800</name>
</gene>
<dbReference type="OMA" id="GHAICDA"/>